<evidence type="ECO:0000256" key="1">
    <source>
        <dbReference type="ARBA" id="ARBA00022679"/>
    </source>
</evidence>
<keyword evidence="2" id="KW-0012">Acyltransferase</keyword>
<dbReference type="Gene3D" id="3.40.630.30">
    <property type="match status" value="1"/>
</dbReference>
<gene>
    <name evidence="4" type="ORF">J3S90_04970</name>
</gene>
<feature type="domain" description="N-acetyltransferase" evidence="3">
    <location>
        <begin position="5"/>
        <end position="155"/>
    </location>
</feature>
<keyword evidence="5" id="KW-1185">Reference proteome</keyword>
<dbReference type="InterPro" id="IPR000182">
    <property type="entry name" value="GNAT_dom"/>
</dbReference>
<accession>A0ABS5CRA9</accession>
<evidence type="ECO:0000313" key="4">
    <source>
        <dbReference type="EMBL" id="MBP4141150.1"/>
    </source>
</evidence>
<dbReference type="EMBL" id="JAGFBU010000001">
    <property type="protein sequence ID" value="MBP4141150.1"/>
    <property type="molecule type" value="Genomic_DNA"/>
</dbReference>
<dbReference type="SUPFAM" id="SSF55729">
    <property type="entry name" value="Acyl-CoA N-acyltransferases (Nat)"/>
    <property type="match status" value="1"/>
</dbReference>
<sequence length="155" mass="18474">MVDIEEIVEIKCKDFHLVNEIMIESKLMQDQLFDSQNAIEFIKDKMNRNKTKIFVKFDNDQVVGFILLFYKVNPLCVTSYNWHISYLYVKPTFRRKHIAKAILQKCIDYAMETKVGHISLNTDTQNFAAHSLYESLGFKKKVFIANYFYYEFQLK</sequence>
<dbReference type="RefSeq" id="WP_210645139.1">
    <property type="nucleotide sequence ID" value="NZ_JAGFBU010000001.1"/>
</dbReference>
<evidence type="ECO:0000256" key="2">
    <source>
        <dbReference type="ARBA" id="ARBA00023315"/>
    </source>
</evidence>
<organism evidence="4 5">
    <name type="scientific">Flavobacterium flabelliforme</name>
    <dbReference type="NCBI Taxonomy" id="2816119"/>
    <lineage>
        <taxon>Bacteria</taxon>
        <taxon>Pseudomonadati</taxon>
        <taxon>Bacteroidota</taxon>
        <taxon>Flavobacteriia</taxon>
        <taxon>Flavobacteriales</taxon>
        <taxon>Flavobacteriaceae</taxon>
        <taxon>Flavobacterium</taxon>
    </lineage>
</organism>
<dbReference type="PANTHER" id="PTHR42919:SF8">
    <property type="entry name" value="N-ALPHA-ACETYLTRANSFERASE 50"/>
    <property type="match status" value="1"/>
</dbReference>
<dbReference type="CDD" id="cd04301">
    <property type="entry name" value="NAT_SF"/>
    <property type="match status" value="1"/>
</dbReference>
<evidence type="ECO:0000313" key="5">
    <source>
        <dbReference type="Proteomes" id="UP000674217"/>
    </source>
</evidence>
<comment type="caution">
    <text evidence="4">The sequence shown here is derived from an EMBL/GenBank/DDBJ whole genome shotgun (WGS) entry which is preliminary data.</text>
</comment>
<dbReference type="InterPro" id="IPR016181">
    <property type="entry name" value="Acyl_CoA_acyltransferase"/>
</dbReference>
<dbReference type="Proteomes" id="UP000674217">
    <property type="component" value="Unassembled WGS sequence"/>
</dbReference>
<keyword evidence="1" id="KW-0808">Transferase</keyword>
<dbReference type="PANTHER" id="PTHR42919">
    <property type="entry name" value="N-ALPHA-ACETYLTRANSFERASE"/>
    <property type="match status" value="1"/>
</dbReference>
<evidence type="ECO:0000259" key="3">
    <source>
        <dbReference type="PROSITE" id="PS51186"/>
    </source>
</evidence>
<protein>
    <submittedName>
        <fullName evidence="4">GNAT family N-acetyltransferase</fullName>
    </submittedName>
</protein>
<dbReference type="Pfam" id="PF00583">
    <property type="entry name" value="Acetyltransf_1"/>
    <property type="match status" value="1"/>
</dbReference>
<proteinExistence type="predicted"/>
<dbReference type="PROSITE" id="PS51186">
    <property type="entry name" value="GNAT"/>
    <property type="match status" value="1"/>
</dbReference>
<name>A0ABS5CRA9_9FLAO</name>
<reference evidence="4 5" key="1">
    <citation type="submission" date="2021-03" db="EMBL/GenBank/DDBJ databases">
        <title>Flavobacterium Flabelliformis Sp. Nov. And Flavobacterium Geliluteum Sp. Nov., Two Novel Multidrug Resistant Psychrophilic Species Isolated From Antarctica.</title>
        <authorList>
            <person name="Kralova S."/>
            <person name="Busse H.J."/>
            <person name="Bezdicek M."/>
            <person name="Nykrynova M."/>
            <person name="Kroupova E."/>
            <person name="Krsek D."/>
            <person name="Sedlacek I."/>
        </authorList>
    </citation>
    <scope>NUCLEOTIDE SEQUENCE [LARGE SCALE GENOMIC DNA]</scope>
    <source>
        <strain evidence="4 5">P4023</strain>
    </source>
</reference>
<dbReference type="InterPro" id="IPR051556">
    <property type="entry name" value="N-term/lysine_N-AcTrnsfr"/>
</dbReference>